<accession>A0ABQ8Z024</accession>
<protein>
    <recommendedName>
        <fullName evidence="4">PAS domain-containing protein</fullName>
    </recommendedName>
</protein>
<organism evidence="2 3">
    <name type="scientific">Anaeramoeba flamelloides</name>
    <dbReference type="NCBI Taxonomy" id="1746091"/>
    <lineage>
        <taxon>Eukaryota</taxon>
        <taxon>Metamonada</taxon>
        <taxon>Anaeramoebidae</taxon>
        <taxon>Anaeramoeba</taxon>
    </lineage>
</organism>
<feature type="compositionally biased region" description="Acidic residues" evidence="1">
    <location>
        <begin position="195"/>
        <end position="210"/>
    </location>
</feature>
<reference evidence="2" key="1">
    <citation type="submission" date="2022-08" db="EMBL/GenBank/DDBJ databases">
        <title>Novel sulfate-reducing endosymbionts in the free-living metamonad Anaeramoeba.</title>
        <authorList>
            <person name="Jerlstrom-Hultqvist J."/>
            <person name="Cepicka I."/>
            <person name="Gallot-Lavallee L."/>
            <person name="Salas-Leiva D."/>
            <person name="Curtis B.A."/>
            <person name="Zahonova K."/>
            <person name="Pipaliya S."/>
            <person name="Dacks J."/>
            <person name="Roger A.J."/>
        </authorList>
    </citation>
    <scope>NUCLEOTIDE SEQUENCE</scope>
    <source>
        <strain evidence="2">Schooner1</strain>
    </source>
</reference>
<dbReference type="Proteomes" id="UP001150062">
    <property type="component" value="Unassembled WGS sequence"/>
</dbReference>
<sequence length="225" mass="26605">MGLKFSSFKTIEKIPKKNIKKFSKLLNNTSVCAGIWDDKAVVRFINEPYCKMLQLPSNKTVLNKTIDEIKLSDQSVYHPYQPFYQAQVLDLLNQVNTEVKINYTCELVFTYQLYKPTFHYLHVKANMKRIKIDHQVFTLIWCVPLKDRPKINPFLIKDKKKMKKKKKKQNTQDLYFQTYFSEDLECIQEIEEIEEIESSESSESSEDEDISEKSNHISMLQEVIN</sequence>
<evidence type="ECO:0000256" key="1">
    <source>
        <dbReference type="SAM" id="MobiDB-lite"/>
    </source>
</evidence>
<feature type="region of interest" description="Disordered" evidence="1">
    <location>
        <begin position="195"/>
        <end position="225"/>
    </location>
</feature>
<gene>
    <name evidence="2" type="ORF">M0813_16225</name>
</gene>
<dbReference type="EMBL" id="JAOAOG010000084">
    <property type="protein sequence ID" value="KAJ6250170.1"/>
    <property type="molecule type" value="Genomic_DNA"/>
</dbReference>
<evidence type="ECO:0008006" key="4">
    <source>
        <dbReference type="Google" id="ProtNLM"/>
    </source>
</evidence>
<evidence type="ECO:0000313" key="3">
    <source>
        <dbReference type="Proteomes" id="UP001150062"/>
    </source>
</evidence>
<name>A0ABQ8Z024_9EUKA</name>
<proteinExistence type="predicted"/>
<evidence type="ECO:0000313" key="2">
    <source>
        <dbReference type="EMBL" id="KAJ6250170.1"/>
    </source>
</evidence>
<comment type="caution">
    <text evidence="2">The sequence shown here is derived from an EMBL/GenBank/DDBJ whole genome shotgun (WGS) entry which is preliminary data.</text>
</comment>
<keyword evidence="3" id="KW-1185">Reference proteome</keyword>